<dbReference type="PANTHER" id="PTHR37418">
    <property type="entry name" value="3-KETO-5-AMINOHEXANOATE CLEAVAGE ENZYME-RELATED"/>
    <property type="match status" value="1"/>
</dbReference>
<dbReference type="AlphaFoldDB" id="A0A0H2VEU3"/>
<dbReference type="OrthoDB" id="63399at2"/>
<evidence type="ECO:0000256" key="2">
    <source>
        <dbReference type="ARBA" id="ARBA00022679"/>
    </source>
</evidence>
<dbReference type="GO" id="GO:0046872">
    <property type="term" value="F:metal ion binding"/>
    <property type="evidence" value="ECO:0007669"/>
    <property type="project" value="UniProtKB-KW"/>
</dbReference>
<evidence type="ECO:0000256" key="3">
    <source>
        <dbReference type="ARBA" id="ARBA00022723"/>
    </source>
</evidence>
<dbReference type="PANTHER" id="PTHR37418:SF2">
    <property type="entry name" value="3-KETO-5-AMINOHEXANOATE CLEAVAGE ENZYME"/>
    <property type="match status" value="1"/>
</dbReference>
<dbReference type="Gene3D" id="3.20.20.70">
    <property type="entry name" value="Aldolase class I"/>
    <property type="match status" value="1"/>
</dbReference>
<keyword evidence="4" id="KW-0862">Zinc</keyword>
<dbReference type="GO" id="GO:0043720">
    <property type="term" value="F:3-keto-5-aminohexanoate cleavage activity"/>
    <property type="evidence" value="ECO:0007669"/>
    <property type="project" value="InterPro"/>
</dbReference>
<dbReference type="EMBL" id="AE015929">
    <property type="protein sequence ID" value="AAO03816.1"/>
    <property type="molecule type" value="Genomic_DNA"/>
</dbReference>
<proteinExistence type="predicted"/>
<gene>
    <name evidence="5" type="ordered locus">SE_0219</name>
</gene>
<evidence type="ECO:0000256" key="4">
    <source>
        <dbReference type="ARBA" id="ARBA00022833"/>
    </source>
</evidence>
<name>A0A0H2VEU3_STAES</name>
<protein>
    <recommendedName>
        <fullName evidence="7">3-keto-5-aminohexanoate cleavage protein</fullName>
    </recommendedName>
</protein>
<evidence type="ECO:0000256" key="1">
    <source>
        <dbReference type="ARBA" id="ARBA00001947"/>
    </source>
</evidence>
<dbReference type="InterPro" id="IPR013785">
    <property type="entry name" value="Aldolase_TIM"/>
</dbReference>
<accession>A0A0H2VEU3</accession>
<keyword evidence="2" id="KW-0808">Transferase</keyword>
<evidence type="ECO:0000313" key="6">
    <source>
        <dbReference type="Proteomes" id="UP000001411"/>
    </source>
</evidence>
<comment type="cofactor">
    <cofactor evidence="1">
        <name>Zn(2+)</name>
        <dbReference type="ChEBI" id="CHEBI:29105"/>
    </cofactor>
</comment>
<dbReference type="Proteomes" id="UP000001411">
    <property type="component" value="Chromosome"/>
</dbReference>
<evidence type="ECO:0008006" key="7">
    <source>
        <dbReference type="Google" id="ProtNLM"/>
    </source>
</evidence>
<reference evidence="5 6" key="1">
    <citation type="journal article" date="2003" name="Mol. Microbiol.">
        <title>Genome-based analysis of virulence genes in a non-biofilm-forming Staphylococcus epidermidis strain (ATCC 12228).</title>
        <authorList>
            <person name="Zhang Y.Q."/>
            <person name="Ren S.X."/>
            <person name="Li H.L."/>
            <person name="Wang Y.X."/>
            <person name="Fu G."/>
            <person name="Yang J."/>
            <person name="Qin Z.Q."/>
            <person name="Miao Y.G."/>
            <person name="Wang W.Y."/>
            <person name="Chen R.S."/>
            <person name="Shen Y."/>
            <person name="Chen Z."/>
            <person name="Yuan Z.H."/>
            <person name="Zhao G.P."/>
            <person name="Qu D."/>
            <person name="Danchin A."/>
            <person name="Wen Y.M."/>
        </authorList>
    </citation>
    <scope>NUCLEOTIDE SEQUENCE [LARGE SCALE GENOMIC DNA]</scope>
    <source>
        <strain evidence="6">ATCC 12228 / FDA PCI 1200</strain>
    </source>
</reference>
<sequence length="300" mass="32754">MLMMQKVVLTAAITGAGDTIQKNENVPVTPQELADSAIKCARAGATVAHIHVRDPETGGVSHDPELYAETVRLIREADEDIVINVTSGGGGDFIPSLEHPETGGEGTWIQTPEERFKPIGDLLPEMCTLDCGSVNMGDAIYLSPASWLRKQAQMVKDAGVKPELECFDTGHVSFAKQMIEEGLIDGDPMFQFCLGIPWGAENDPETIEYLKSRIPENAHWSAFGIGKMQLPTVREVAQRGGNVRVGLEDNIYLRKGVKATNEALVEEAKRILAELDIEPLTPAEAREKFNLRNPHGKGDK</sequence>
<keyword evidence="3" id="KW-0479">Metal-binding</keyword>
<dbReference type="PATRIC" id="fig|176280.10.peg.198"/>
<dbReference type="InterPro" id="IPR008567">
    <property type="entry name" value="BKACE"/>
</dbReference>
<dbReference type="KEGG" id="sep:SE_0219"/>
<dbReference type="HOGENOM" id="CLU_065536_2_0_9"/>
<dbReference type="eggNOG" id="COG3246">
    <property type="taxonomic scope" value="Bacteria"/>
</dbReference>
<evidence type="ECO:0000313" key="5">
    <source>
        <dbReference type="EMBL" id="AAO03816.1"/>
    </source>
</evidence>
<dbReference type="Pfam" id="PF05853">
    <property type="entry name" value="BKACE"/>
    <property type="match status" value="1"/>
</dbReference>
<organism evidence="5 6">
    <name type="scientific">Staphylococcus epidermidis (strain ATCC 12228 / FDA PCI 1200)</name>
    <dbReference type="NCBI Taxonomy" id="176280"/>
    <lineage>
        <taxon>Bacteria</taxon>
        <taxon>Bacillati</taxon>
        <taxon>Bacillota</taxon>
        <taxon>Bacilli</taxon>
        <taxon>Bacillales</taxon>
        <taxon>Staphylococcaceae</taxon>
        <taxon>Staphylococcus</taxon>
    </lineage>
</organism>